<reference evidence="1 2" key="1">
    <citation type="submission" date="2024-10" db="EMBL/GenBank/DDBJ databases">
        <title>Updated reference genomes for cyclostephanoid diatoms.</title>
        <authorList>
            <person name="Roberts W.R."/>
            <person name="Alverson A.J."/>
        </authorList>
    </citation>
    <scope>NUCLEOTIDE SEQUENCE [LARGE SCALE GENOMIC DNA]</scope>
    <source>
        <strain evidence="1 2">AJA228-03</strain>
    </source>
</reference>
<gene>
    <name evidence="1" type="ORF">ACHAXA_005808</name>
</gene>
<name>A0ABD3R991_9STRA</name>
<organism evidence="1 2">
    <name type="scientific">Cyclostephanos tholiformis</name>
    <dbReference type="NCBI Taxonomy" id="382380"/>
    <lineage>
        <taxon>Eukaryota</taxon>
        <taxon>Sar</taxon>
        <taxon>Stramenopiles</taxon>
        <taxon>Ochrophyta</taxon>
        <taxon>Bacillariophyta</taxon>
        <taxon>Coscinodiscophyceae</taxon>
        <taxon>Thalassiosirophycidae</taxon>
        <taxon>Stephanodiscales</taxon>
        <taxon>Stephanodiscaceae</taxon>
        <taxon>Cyclostephanos</taxon>
    </lineage>
</organism>
<accession>A0ABD3R991</accession>
<protein>
    <submittedName>
        <fullName evidence="1">Uncharacterized protein</fullName>
    </submittedName>
</protein>
<evidence type="ECO:0000313" key="1">
    <source>
        <dbReference type="EMBL" id="KAL3809592.1"/>
    </source>
</evidence>
<sequence length="299" mass="32413">CTRTHYPIMSIRTSSFAPVGMILCISLAILQSWASAHSRWSCPEARSSDTGIKIGPCGDETNDFERPLLVPNDGSILEISPGPMRVAFVESVHHTGAPFRISLSSDGSDGDSCVLLDHIPHNDCCSPSLYDPTTYTPYTITISIPNVICERCSLHLSNPMTDKIGDDGSPHGDGCTDPDGTCFSVYHSCTRPFRIVGDASDGAVPRSEYACPSLESVNDGWPTSWIGDDGMEADASVPGVYRRISSVWSEDDYTLTTAPEAYREDTGALGGVARFCCCCANHYHKARSPRYESFVHSLN</sequence>
<dbReference type="AlphaFoldDB" id="A0ABD3R991"/>
<comment type="caution">
    <text evidence="1">The sequence shown here is derived from an EMBL/GenBank/DDBJ whole genome shotgun (WGS) entry which is preliminary data.</text>
</comment>
<evidence type="ECO:0000313" key="2">
    <source>
        <dbReference type="Proteomes" id="UP001530377"/>
    </source>
</evidence>
<dbReference type="Proteomes" id="UP001530377">
    <property type="component" value="Unassembled WGS sequence"/>
</dbReference>
<dbReference type="EMBL" id="JALLPB020000395">
    <property type="protein sequence ID" value="KAL3809592.1"/>
    <property type="molecule type" value="Genomic_DNA"/>
</dbReference>
<feature type="non-terminal residue" evidence="1">
    <location>
        <position position="1"/>
    </location>
</feature>
<keyword evidence="2" id="KW-1185">Reference proteome</keyword>
<proteinExistence type="predicted"/>